<dbReference type="HOGENOM" id="CLU_3013014_0_0_4"/>
<dbReference type="KEGG" id="vap:Vapar_2708"/>
<dbReference type="EMBL" id="CP001635">
    <property type="protein sequence ID" value="ACS19331.1"/>
    <property type="molecule type" value="Genomic_DNA"/>
</dbReference>
<organism evidence="1">
    <name type="scientific">Variovorax paradoxus (strain S110)</name>
    <dbReference type="NCBI Taxonomy" id="543728"/>
    <lineage>
        <taxon>Bacteria</taxon>
        <taxon>Pseudomonadati</taxon>
        <taxon>Pseudomonadota</taxon>
        <taxon>Betaproteobacteria</taxon>
        <taxon>Burkholderiales</taxon>
        <taxon>Comamonadaceae</taxon>
        <taxon>Variovorax</taxon>
    </lineage>
</organism>
<evidence type="ECO:0000313" key="1">
    <source>
        <dbReference type="EMBL" id="ACS19331.1"/>
    </source>
</evidence>
<proteinExistence type="predicted"/>
<gene>
    <name evidence="1" type="ordered locus">Vapar_2708</name>
</gene>
<accession>C5CLS4</accession>
<reference evidence="1" key="1">
    <citation type="submission" date="2009-06" db="EMBL/GenBank/DDBJ databases">
        <title>Complete sequence of chromosome 1 of Variovorax paradoxus S110.</title>
        <authorList>
            <consortium name="US DOE Joint Genome Institute"/>
            <person name="Lucas S."/>
            <person name="Copeland A."/>
            <person name="Lapidus A."/>
            <person name="Glavina del Rio T."/>
            <person name="Tice H."/>
            <person name="Bruce D."/>
            <person name="Goodwin L."/>
            <person name="Pitluck S."/>
            <person name="Chertkov O."/>
            <person name="Brettin T."/>
            <person name="Detter J.C."/>
            <person name="Han C."/>
            <person name="Larimer F."/>
            <person name="Land M."/>
            <person name="Hauser L."/>
            <person name="Kyrpides N."/>
            <person name="Ovchinnikova G."/>
            <person name="Orwin P."/>
            <person name="Leadbetter J.R."/>
            <person name="Spain J.C."/>
            <person name="Han J.I."/>
        </authorList>
    </citation>
    <scope>NUCLEOTIDE SEQUENCE</scope>
    <source>
        <strain evidence="1">S110</strain>
    </source>
</reference>
<sequence length="56" mass="6134">MRLTLLDFADLVSGRCARIGDLHGDWDRNAGDHIRAVLHGIPGLLPMQPNTDSEPV</sequence>
<dbReference type="AlphaFoldDB" id="C5CLS4"/>
<protein>
    <submittedName>
        <fullName evidence="1">Uncharacterized protein</fullName>
    </submittedName>
</protein>
<name>C5CLS4_VARPS</name>